<keyword evidence="2" id="KW-1185">Reference proteome</keyword>
<evidence type="ECO:0000313" key="2">
    <source>
        <dbReference type="Proteomes" id="UP000814033"/>
    </source>
</evidence>
<dbReference type="EMBL" id="MU275843">
    <property type="protein sequence ID" value="KAI0052887.1"/>
    <property type="molecule type" value="Genomic_DNA"/>
</dbReference>
<gene>
    <name evidence="1" type="ORF">FA95DRAFT_1553186</name>
</gene>
<accession>A0ACB8S9S7</accession>
<dbReference type="Proteomes" id="UP000814033">
    <property type="component" value="Unassembled WGS sequence"/>
</dbReference>
<protein>
    <submittedName>
        <fullName evidence="1">Uncharacterized protein</fullName>
    </submittedName>
</protein>
<evidence type="ECO:0000313" key="1">
    <source>
        <dbReference type="EMBL" id="KAI0052887.1"/>
    </source>
</evidence>
<proteinExistence type="predicted"/>
<comment type="caution">
    <text evidence="1">The sequence shown here is derived from an EMBL/GenBank/DDBJ whole genome shotgun (WGS) entry which is preliminary data.</text>
</comment>
<organism evidence="1 2">
    <name type="scientific">Auriscalpium vulgare</name>
    <dbReference type="NCBI Taxonomy" id="40419"/>
    <lineage>
        <taxon>Eukaryota</taxon>
        <taxon>Fungi</taxon>
        <taxon>Dikarya</taxon>
        <taxon>Basidiomycota</taxon>
        <taxon>Agaricomycotina</taxon>
        <taxon>Agaricomycetes</taxon>
        <taxon>Russulales</taxon>
        <taxon>Auriscalpiaceae</taxon>
        <taxon>Auriscalpium</taxon>
    </lineage>
</organism>
<name>A0ACB8S9S7_9AGAM</name>
<reference evidence="1" key="1">
    <citation type="submission" date="2021-02" db="EMBL/GenBank/DDBJ databases">
        <authorList>
            <consortium name="DOE Joint Genome Institute"/>
            <person name="Ahrendt S."/>
            <person name="Looney B.P."/>
            <person name="Miyauchi S."/>
            <person name="Morin E."/>
            <person name="Drula E."/>
            <person name="Courty P.E."/>
            <person name="Chicoki N."/>
            <person name="Fauchery L."/>
            <person name="Kohler A."/>
            <person name="Kuo A."/>
            <person name="Labutti K."/>
            <person name="Pangilinan J."/>
            <person name="Lipzen A."/>
            <person name="Riley R."/>
            <person name="Andreopoulos W."/>
            <person name="He G."/>
            <person name="Johnson J."/>
            <person name="Barry K.W."/>
            <person name="Grigoriev I.V."/>
            <person name="Nagy L."/>
            <person name="Hibbett D."/>
            <person name="Henrissat B."/>
            <person name="Matheny P.B."/>
            <person name="Labbe J."/>
            <person name="Martin F."/>
        </authorList>
    </citation>
    <scope>NUCLEOTIDE SEQUENCE</scope>
    <source>
        <strain evidence="1">FP105234-sp</strain>
    </source>
</reference>
<sequence>MGRLNDAEDQLNKALDVRSKIGPPFDAAVTRENLAQLYEMRGNIEASKEMRMRGSPDQIACGHYQCPATQPFNIKQIRRCGGCKSAMYCSKGCQTSDWKRHKKFCRNPTA</sequence>
<reference evidence="1" key="2">
    <citation type="journal article" date="2022" name="New Phytol.">
        <title>Evolutionary transition to the ectomycorrhizal habit in the genomes of a hyperdiverse lineage of mushroom-forming fungi.</title>
        <authorList>
            <person name="Looney B."/>
            <person name="Miyauchi S."/>
            <person name="Morin E."/>
            <person name="Drula E."/>
            <person name="Courty P.E."/>
            <person name="Kohler A."/>
            <person name="Kuo A."/>
            <person name="LaButti K."/>
            <person name="Pangilinan J."/>
            <person name="Lipzen A."/>
            <person name="Riley R."/>
            <person name="Andreopoulos W."/>
            <person name="He G."/>
            <person name="Johnson J."/>
            <person name="Nolan M."/>
            <person name="Tritt A."/>
            <person name="Barry K.W."/>
            <person name="Grigoriev I.V."/>
            <person name="Nagy L.G."/>
            <person name="Hibbett D."/>
            <person name="Henrissat B."/>
            <person name="Matheny P.B."/>
            <person name="Labbe J."/>
            <person name="Martin F.M."/>
        </authorList>
    </citation>
    <scope>NUCLEOTIDE SEQUENCE</scope>
    <source>
        <strain evidence="1">FP105234-sp</strain>
    </source>
</reference>